<comment type="caution">
    <text evidence="1">The sequence shown here is derived from an EMBL/GenBank/DDBJ whole genome shotgun (WGS) entry which is preliminary data.</text>
</comment>
<gene>
    <name evidence="1" type="ORF">GCM10009754_12950</name>
</gene>
<dbReference type="EMBL" id="BAAANN010000004">
    <property type="protein sequence ID" value="GAA1946399.1"/>
    <property type="molecule type" value="Genomic_DNA"/>
</dbReference>
<keyword evidence="2" id="KW-1185">Reference proteome</keyword>
<dbReference type="SUPFAM" id="SSF55166">
    <property type="entry name" value="Hedgehog/DD-peptidase"/>
    <property type="match status" value="1"/>
</dbReference>
<evidence type="ECO:0000313" key="2">
    <source>
        <dbReference type="Proteomes" id="UP001501116"/>
    </source>
</evidence>
<proteinExistence type="predicted"/>
<sequence length="92" mass="10148">MLGVLATVTVSAATANRPAPSTFVALRDVDPTIRQDIRYSTTHNFTGRPVHGYSLKGYTLKNEPCPDTYFDFPVRRGPLRPCPRPCRVAGDV</sequence>
<protein>
    <submittedName>
        <fullName evidence="1">Uncharacterized protein</fullName>
    </submittedName>
</protein>
<reference evidence="2" key="1">
    <citation type="journal article" date="2019" name="Int. J. Syst. Evol. Microbiol.">
        <title>The Global Catalogue of Microorganisms (GCM) 10K type strain sequencing project: providing services to taxonomists for standard genome sequencing and annotation.</title>
        <authorList>
            <consortium name="The Broad Institute Genomics Platform"/>
            <consortium name="The Broad Institute Genome Sequencing Center for Infectious Disease"/>
            <person name="Wu L."/>
            <person name="Ma J."/>
        </authorList>
    </citation>
    <scope>NUCLEOTIDE SEQUENCE [LARGE SCALE GENOMIC DNA]</scope>
    <source>
        <strain evidence="2">JCM 14545</strain>
    </source>
</reference>
<evidence type="ECO:0000313" key="1">
    <source>
        <dbReference type="EMBL" id="GAA1946399.1"/>
    </source>
</evidence>
<dbReference type="Proteomes" id="UP001501116">
    <property type="component" value="Unassembled WGS sequence"/>
</dbReference>
<dbReference type="RefSeq" id="WP_344414493.1">
    <property type="nucleotide sequence ID" value="NZ_BAAANN010000004.1"/>
</dbReference>
<organism evidence="1 2">
    <name type="scientific">Amycolatopsis minnesotensis</name>
    <dbReference type="NCBI Taxonomy" id="337894"/>
    <lineage>
        <taxon>Bacteria</taxon>
        <taxon>Bacillati</taxon>
        <taxon>Actinomycetota</taxon>
        <taxon>Actinomycetes</taxon>
        <taxon>Pseudonocardiales</taxon>
        <taxon>Pseudonocardiaceae</taxon>
        <taxon>Amycolatopsis</taxon>
    </lineage>
</organism>
<dbReference type="InterPro" id="IPR009045">
    <property type="entry name" value="Zn_M74/Hedgehog-like"/>
</dbReference>
<accession>A0ABP5BJM0</accession>
<name>A0ABP5BJM0_9PSEU</name>
<dbReference type="Gene3D" id="3.30.1380.10">
    <property type="match status" value="1"/>
</dbReference>